<sequence length="797" mass="91876">MDIIQNLTNNVPDISNELRSIAKQNSDHLRKATGNKTWHAAWSRRVADMLVQIRKSWECEHNIKALSKLFLVEWDSPMPKSNGVCFDDIYVTDQWELQPKGPHRNCYLKLNYDFLYEKAMHKYPNFDIRETKRALRLFIIGKGGDGKGMEAILDKALFGELEVSRIGLESCERPDPEMDHNGRFVADIWKRFVVDEVIDCRVNYGFTAKRRFGECMKIQELNYDNIPIIEEAYDRRKSCQQLQRRVVCVRMGKGVFTSDDTAVDHAKGVFRLIPQDELTALLAHPVTAAIYLREYCISFFQETSLTECLHMIHDLSSVHPDLARDTDWLASRLSGGNAPPLGVEKDLMSTYNELLVATHEATPYRRLIKEYLVHKVEALPGCIGSSKGKRTKLPIWSRFRKAAEVLLGHPSSSHVVGLYQVLIFDGCYVSSHGLSDDMDVEEACDECSKKLEVSMVIKRCSKKTCRAHHHYNYRKVEGQKYHSLDLDQMEYIFVNSKVGFSRQFLDYHNALQFRGGLSHNAIMFAQGEIIWEDRDQHARWHMEYANAQLYYQVLKEEVVFDGHEKVSAKCQGPPPVHVGRPRKDGANKQRHNGWFMAMDPRSGMVMSVADMEEPENNVVAKNVLRKVVTKAVNLNYVIYDKMCVCLKSFATDKDFKLVKYWSIDRFHAKAHSVSCPCSPIHVRRLDLRLRSVNSSIAEQTFSWFRGYACSFNTKAHDTHIFYVLLYVKMHNSLVRQNRLQHLNAFSARSKIAKAARVLRKPASKKYHCRRPASSVNLIKPVHKKPANKVRKNNLKRK</sequence>
<protein>
    <submittedName>
        <fullName evidence="1">Uncharacterized protein</fullName>
    </submittedName>
</protein>
<organism evidence="1 2">
    <name type="scientific">Symbiodinium microadriaticum</name>
    <name type="common">Dinoflagellate</name>
    <name type="synonym">Zooxanthella microadriatica</name>
    <dbReference type="NCBI Taxonomy" id="2951"/>
    <lineage>
        <taxon>Eukaryota</taxon>
        <taxon>Sar</taxon>
        <taxon>Alveolata</taxon>
        <taxon>Dinophyceae</taxon>
        <taxon>Suessiales</taxon>
        <taxon>Symbiodiniaceae</taxon>
        <taxon>Symbiodinium</taxon>
    </lineage>
</organism>
<dbReference type="Proteomes" id="UP000186817">
    <property type="component" value="Unassembled WGS sequence"/>
</dbReference>
<keyword evidence="2" id="KW-1185">Reference proteome</keyword>
<dbReference type="EMBL" id="LSRX01000481">
    <property type="protein sequence ID" value="OLP96077.1"/>
    <property type="molecule type" value="Genomic_DNA"/>
</dbReference>
<name>A0A1Q9DLL3_SYMMI</name>
<comment type="caution">
    <text evidence="1">The sequence shown here is derived from an EMBL/GenBank/DDBJ whole genome shotgun (WGS) entry which is preliminary data.</text>
</comment>
<reference evidence="1 2" key="1">
    <citation type="submission" date="2016-02" db="EMBL/GenBank/DDBJ databases">
        <title>Genome analysis of coral dinoflagellate symbionts highlights evolutionary adaptations to a symbiotic lifestyle.</title>
        <authorList>
            <person name="Aranda M."/>
            <person name="Li Y."/>
            <person name="Liew Y.J."/>
            <person name="Baumgarten S."/>
            <person name="Simakov O."/>
            <person name="Wilson M."/>
            <person name="Piel J."/>
            <person name="Ashoor H."/>
            <person name="Bougouffa S."/>
            <person name="Bajic V.B."/>
            <person name="Ryu T."/>
            <person name="Ravasi T."/>
            <person name="Bayer T."/>
            <person name="Micklem G."/>
            <person name="Kim H."/>
            <person name="Bhak J."/>
            <person name="Lajeunesse T.C."/>
            <person name="Voolstra C.R."/>
        </authorList>
    </citation>
    <scope>NUCLEOTIDE SEQUENCE [LARGE SCALE GENOMIC DNA]</scope>
    <source>
        <strain evidence="1 2">CCMP2467</strain>
    </source>
</reference>
<evidence type="ECO:0000313" key="2">
    <source>
        <dbReference type="Proteomes" id="UP000186817"/>
    </source>
</evidence>
<gene>
    <name evidence="1" type="ORF">AK812_SmicGene21732</name>
</gene>
<dbReference type="AlphaFoldDB" id="A0A1Q9DLL3"/>
<dbReference type="OrthoDB" id="428070at2759"/>
<proteinExistence type="predicted"/>
<evidence type="ECO:0000313" key="1">
    <source>
        <dbReference type="EMBL" id="OLP96077.1"/>
    </source>
</evidence>
<accession>A0A1Q9DLL3</accession>